<accession>A0A7R8ZPG3</accession>
<evidence type="ECO:0000256" key="2">
    <source>
        <dbReference type="ARBA" id="ARBA00022723"/>
    </source>
</evidence>
<evidence type="ECO:0000256" key="5">
    <source>
        <dbReference type="ARBA" id="ARBA00022833"/>
    </source>
</evidence>
<gene>
    <name evidence="8" type="ORF">CTOB1V02_LOCUS5357</name>
</gene>
<keyword evidence="3" id="KW-0677">Repeat</keyword>
<organism evidence="8">
    <name type="scientific">Cyprideis torosa</name>
    <dbReference type="NCBI Taxonomy" id="163714"/>
    <lineage>
        <taxon>Eukaryota</taxon>
        <taxon>Metazoa</taxon>
        <taxon>Ecdysozoa</taxon>
        <taxon>Arthropoda</taxon>
        <taxon>Crustacea</taxon>
        <taxon>Oligostraca</taxon>
        <taxon>Ostracoda</taxon>
        <taxon>Podocopa</taxon>
        <taxon>Podocopida</taxon>
        <taxon>Cytherocopina</taxon>
        <taxon>Cytheroidea</taxon>
        <taxon>Cytherideidae</taxon>
        <taxon>Cyprideis</taxon>
    </lineage>
</organism>
<dbReference type="SMART" id="SM00355">
    <property type="entry name" value="ZnF_C2H2"/>
    <property type="match status" value="4"/>
</dbReference>
<evidence type="ECO:0000256" key="1">
    <source>
        <dbReference type="ARBA" id="ARBA00004123"/>
    </source>
</evidence>
<evidence type="ECO:0000256" key="4">
    <source>
        <dbReference type="ARBA" id="ARBA00022771"/>
    </source>
</evidence>
<dbReference type="InterPro" id="IPR013087">
    <property type="entry name" value="Znf_C2H2_type"/>
</dbReference>
<dbReference type="EMBL" id="OB661149">
    <property type="protein sequence ID" value="CAD7227450.1"/>
    <property type="molecule type" value="Genomic_DNA"/>
</dbReference>
<dbReference type="GO" id="GO:0003700">
    <property type="term" value="F:DNA-binding transcription factor activity"/>
    <property type="evidence" value="ECO:0007669"/>
    <property type="project" value="TreeGrafter"/>
</dbReference>
<keyword evidence="6" id="KW-0238">DNA-binding</keyword>
<dbReference type="OrthoDB" id="8117402at2759"/>
<name>A0A7R8ZPG3_9CRUS</name>
<reference evidence="8" key="1">
    <citation type="submission" date="2020-11" db="EMBL/GenBank/DDBJ databases">
        <authorList>
            <person name="Tran Van P."/>
        </authorList>
    </citation>
    <scope>NUCLEOTIDE SEQUENCE</scope>
</reference>
<evidence type="ECO:0000313" key="8">
    <source>
        <dbReference type="EMBL" id="CAD7227450.1"/>
    </source>
</evidence>
<evidence type="ECO:0000256" key="6">
    <source>
        <dbReference type="ARBA" id="ARBA00023125"/>
    </source>
</evidence>
<dbReference type="PANTHER" id="PTHR24404">
    <property type="entry name" value="ZINC FINGER PROTEIN"/>
    <property type="match status" value="1"/>
</dbReference>
<dbReference type="GO" id="GO:0000978">
    <property type="term" value="F:RNA polymerase II cis-regulatory region sequence-specific DNA binding"/>
    <property type="evidence" value="ECO:0007669"/>
    <property type="project" value="TreeGrafter"/>
</dbReference>
<keyword evidence="2" id="KW-0479">Metal-binding</keyword>
<evidence type="ECO:0000256" key="7">
    <source>
        <dbReference type="ARBA" id="ARBA00023242"/>
    </source>
</evidence>
<keyword evidence="5" id="KW-0862">Zinc</keyword>
<dbReference type="Gene3D" id="3.30.160.60">
    <property type="entry name" value="Classic Zinc Finger"/>
    <property type="match status" value="3"/>
</dbReference>
<dbReference type="PROSITE" id="PS50157">
    <property type="entry name" value="ZINC_FINGER_C2H2_2"/>
    <property type="match status" value="4"/>
</dbReference>
<sequence>SHVCPLAGKFTAFTPRAKFKSPLESRHKEAVHRGGSGRLPYQCPVCSKRFARKHAVDEHQLKHSDQRGFECVVCKATFKIHRSLVVHHQIHQEKMFICEVCKCAFARKDVLMRHTRRHSMEKAISLSYLSHEIQSCRCAEKTPPQRSRGHKIRGWGVVAAPDKTGKFTAFTPRAKFKSPLEWSHKEGVHRKGSGQLPYQCPVCSKRFARKHVLKEHRLIHSDKRGFACVVCQATFKIH</sequence>
<dbReference type="PANTHER" id="PTHR24404:SF114">
    <property type="entry name" value="KLUMPFUSS, ISOFORM B-RELATED"/>
    <property type="match status" value="1"/>
</dbReference>
<proteinExistence type="predicted"/>
<dbReference type="SUPFAM" id="SSF57667">
    <property type="entry name" value="beta-beta-alpha zinc fingers"/>
    <property type="match status" value="3"/>
</dbReference>
<feature type="non-terminal residue" evidence="8">
    <location>
        <position position="238"/>
    </location>
</feature>
<evidence type="ECO:0000256" key="3">
    <source>
        <dbReference type="ARBA" id="ARBA00022737"/>
    </source>
</evidence>
<dbReference type="Pfam" id="PF00096">
    <property type="entry name" value="zf-C2H2"/>
    <property type="match status" value="3"/>
</dbReference>
<dbReference type="InterPro" id="IPR050589">
    <property type="entry name" value="Ikaros_C2H2-ZF"/>
</dbReference>
<dbReference type="GO" id="GO:0005634">
    <property type="term" value="C:nucleus"/>
    <property type="evidence" value="ECO:0007669"/>
    <property type="project" value="UniProtKB-SubCell"/>
</dbReference>
<dbReference type="FunFam" id="3.30.160.60:FF:001182">
    <property type="entry name" value="Zinc finger, C2H2 type"/>
    <property type="match status" value="1"/>
</dbReference>
<keyword evidence="4" id="KW-0863">Zinc-finger</keyword>
<comment type="subcellular location">
    <subcellularLocation>
        <location evidence="1">Nucleus</location>
    </subcellularLocation>
</comment>
<dbReference type="AlphaFoldDB" id="A0A7R8ZPG3"/>
<dbReference type="PROSITE" id="PS00028">
    <property type="entry name" value="ZINC_FINGER_C2H2_1"/>
    <property type="match status" value="4"/>
</dbReference>
<feature type="non-terminal residue" evidence="8">
    <location>
        <position position="1"/>
    </location>
</feature>
<protein>
    <submittedName>
        <fullName evidence="8">Uncharacterized protein</fullName>
    </submittedName>
</protein>
<dbReference type="GO" id="GO:0006357">
    <property type="term" value="P:regulation of transcription by RNA polymerase II"/>
    <property type="evidence" value="ECO:0007669"/>
    <property type="project" value="TreeGrafter"/>
</dbReference>
<dbReference type="GO" id="GO:0008270">
    <property type="term" value="F:zinc ion binding"/>
    <property type="evidence" value="ECO:0007669"/>
    <property type="project" value="UniProtKB-KW"/>
</dbReference>
<keyword evidence="7" id="KW-0539">Nucleus</keyword>
<dbReference type="InterPro" id="IPR036236">
    <property type="entry name" value="Znf_C2H2_sf"/>
</dbReference>